<proteinExistence type="predicted"/>
<dbReference type="EMBL" id="JARBHB010000015">
    <property type="protein sequence ID" value="KAJ8867292.1"/>
    <property type="molecule type" value="Genomic_DNA"/>
</dbReference>
<evidence type="ECO:0000313" key="3">
    <source>
        <dbReference type="Proteomes" id="UP001159363"/>
    </source>
</evidence>
<keyword evidence="3" id="KW-1185">Reference proteome</keyword>
<comment type="caution">
    <text evidence="2">The sequence shown here is derived from an EMBL/GenBank/DDBJ whole genome shotgun (WGS) entry which is preliminary data.</text>
</comment>
<evidence type="ECO:0000256" key="1">
    <source>
        <dbReference type="SAM" id="MobiDB-lite"/>
    </source>
</evidence>
<accession>A0ABQ9G4A8</accession>
<feature type="region of interest" description="Disordered" evidence="1">
    <location>
        <begin position="1"/>
        <end position="23"/>
    </location>
</feature>
<protein>
    <submittedName>
        <fullName evidence="2">Uncharacterized protein</fullName>
    </submittedName>
</protein>
<name>A0ABQ9G4A8_9NEOP</name>
<sequence>MQSNTPLPGADESRQRISQHSLRRKLGDVFHGYRSTSRERGRDLTFIGAAVAERLACSPPTMANRVLSPAGRVQSPPALHFGAASYSPLSPSPALKTSLQHFNARRHGRAPERHTFRATADKKLGSSATSVRTQENIDRTRLMLTVTGLSREALKVAPDGVEVCKDKEMALPDMELRSLHRQPYNKTASVLVHNNTVQLQARGALLEMRWGGAKAGVAIWAGPQLDSPTGWGVGGESPTERWGDTSLRQGACAHCCQHDRHSFPHTTASFKPPATLAAGTEPVLPTATRLYWFVFPWPPRRYVARFIYGRPGCPRCQLRARRQDGRGVQALGRARAVCQQEALQPVEAGSGSRMPTTTFPSGANLLLDYRPPPAVLRTATRVGFQVL</sequence>
<organism evidence="2 3">
    <name type="scientific">Dryococelus australis</name>
    <dbReference type="NCBI Taxonomy" id="614101"/>
    <lineage>
        <taxon>Eukaryota</taxon>
        <taxon>Metazoa</taxon>
        <taxon>Ecdysozoa</taxon>
        <taxon>Arthropoda</taxon>
        <taxon>Hexapoda</taxon>
        <taxon>Insecta</taxon>
        <taxon>Pterygota</taxon>
        <taxon>Neoptera</taxon>
        <taxon>Polyneoptera</taxon>
        <taxon>Phasmatodea</taxon>
        <taxon>Verophasmatodea</taxon>
        <taxon>Anareolatae</taxon>
        <taxon>Phasmatidae</taxon>
        <taxon>Eurycanthinae</taxon>
        <taxon>Dryococelus</taxon>
    </lineage>
</organism>
<reference evidence="2 3" key="1">
    <citation type="submission" date="2023-02" db="EMBL/GenBank/DDBJ databases">
        <title>LHISI_Scaffold_Assembly.</title>
        <authorList>
            <person name="Stuart O.P."/>
            <person name="Cleave R."/>
            <person name="Magrath M.J.L."/>
            <person name="Mikheyev A.S."/>
        </authorList>
    </citation>
    <scope>NUCLEOTIDE SEQUENCE [LARGE SCALE GENOMIC DNA]</scope>
    <source>
        <strain evidence="2">Daus_M_001</strain>
        <tissue evidence="2">Leg muscle</tissue>
    </source>
</reference>
<evidence type="ECO:0000313" key="2">
    <source>
        <dbReference type="EMBL" id="KAJ8867292.1"/>
    </source>
</evidence>
<dbReference type="Proteomes" id="UP001159363">
    <property type="component" value="Chromosome 14"/>
</dbReference>
<gene>
    <name evidence="2" type="ORF">PR048_031093</name>
</gene>